<dbReference type="STRING" id="980561.A1359_08850"/>
<dbReference type="EMBL" id="LUUI01000098">
    <property type="protein sequence ID" value="OAI16113.1"/>
    <property type="molecule type" value="Genomic_DNA"/>
</dbReference>
<dbReference type="InterPro" id="IPR050306">
    <property type="entry name" value="PfkB_Carbo_kinase"/>
</dbReference>
<evidence type="ECO:0000256" key="1">
    <source>
        <dbReference type="ARBA" id="ARBA00010688"/>
    </source>
</evidence>
<gene>
    <name evidence="7" type="ORF">A1359_08850</name>
</gene>
<evidence type="ECO:0000256" key="2">
    <source>
        <dbReference type="ARBA" id="ARBA00022679"/>
    </source>
</evidence>
<dbReference type="Pfam" id="PF00294">
    <property type="entry name" value="PfkB"/>
    <property type="match status" value="1"/>
</dbReference>
<dbReference type="AlphaFoldDB" id="A0A177NF96"/>
<dbReference type="PANTHER" id="PTHR43085:SF1">
    <property type="entry name" value="PSEUDOURIDINE KINASE-RELATED"/>
    <property type="match status" value="1"/>
</dbReference>
<keyword evidence="2" id="KW-0808">Transferase</keyword>
<evidence type="ECO:0000313" key="8">
    <source>
        <dbReference type="Proteomes" id="UP000078476"/>
    </source>
</evidence>
<reference evidence="7 8" key="1">
    <citation type="submission" date="2016-03" db="EMBL/GenBank/DDBJ databases">
        <authorList>
            <person name="Ploux O."/>
        </authorList>
    </citation>
    <scope>NUCLEOTIDE SEQUENCE [LARGE SCALE GENOMIC DNA]</scope>
    <source>
        <strain evidence="7 8">R-45370</strain>
    </source>
</reference>
<dbReference type="Proteomes" id="UP000078476">
    <property type="component" value="Unassembled WGS sequence"/>
</dbReference>
<dbReference type="InterPro" id="IPR029056">
    <property type="entry name" value="Ribokinase-like"/>
</dbReference>
<keyword evidence="4 7" id="KW-0418">Kinase</keyword>
<protein>
    <submittedName>
        <fullName evidence="7">Carbohydrate kinase</fullName>
    </submittedName>
</protein>
<dbReference type="GO" id="GO:0016301">
    <property type="term" value="F:kinase activity"/>
    <property type="evidence" value="ECO:0007669"/>
    <property type="project" value="UniProtKB-KW"/>
</dbReference>
<comment type="caution">
    <text evidence="7">The sequence shown here is derived from an EMBL/GenBank/DDBJ whole genome shotgun (WGS) entry which is preliminary data.</text>
</comment>
<evidence type="ECO:0000313" key="7">
    <source>
        <dbReference type="EMBL" id="OAI16113.1"/>
    </source>
</evidence>
<dbReference type="CDD" id="cd01167">
    <property type="entry name" value="bac_FRK"/>
    <property type="match status" value="1"/>
</dbReference>
<keyword evidence="5" id="KW-0067">ATP-binding</keyword>
<accession>A0A177NF96</accession>
<dbReference type="OrthoDB" id="9779730at2"/>
<dbReference type="Gene3D" id="3.40.1190.20">
    <property type="match status" value="1"/>
</dbReference>
<evidence type="ECO:0000256" key="3">
    <source>
        <dbReference type="ARBA" id="ARBA00022741"/>
    </source>
</evidence>
<keyword evidence="3" id="KW-0547">Nucleotide-binding</keyword>
<proteinExistence type="inferred from homology"/>
<dbReference type="SUPFAM" id="SSF53613">
    <property type="entry name" value="Ribokinase-like"/>
    <property type="match status" value="1"/>
</dbReference>
<name>A0A177NF96_9GAMM</name>
<sequence>MHNKSAIHVFGEVLFDHFPDGTRVLGGAPFNVAWHLQAFGAAPDFISRIGLDPSGHEIAALMQGWGMSRDRLQIDHEHATGSVTVNIHDGEPHYDIVADCAYDFIQSPVSDTASTQGILYHGSLALRNPVSSAALKAIKSHHLGKIFVDINLRPPWCTAATISPLLCDADWIKLNEAELTQLCPGKPNLESAMQAVSEQFNLEALFVTLGDQGAVAYTRDGDLITVKPSTQVQVVDTVGAGDAFAAILLLGLHESWPLATTLQRAQAFAGTIVGNRGATVHDMLFYQTFITEWF</sequence>
<dbReference type="GO" id="GO:0005524">
    <property type="term" value="F:ATP binding"/>
    <property type="evidence" value="ECO:0007669"/>
    <property type="project" value="UniProtKB-KW"/>
</dbReference>
<evidence type="ECO:0000256" key="4">
    <source>
        <dbReference type="ARBA" id="ARBA00022777"/>
    </source>
</evidence>
<dbReference type="InterPro" id="IPR011611">
    <property type="entry name" value="PfkB_dom"/>
</dbReference>
<organism evidence="7 8">
    <name type="scientific">Methylomonas lenta</name>
    <dbReference type="NCBI Taxonomy" id="980561"/>
    <lineage>
        <taxon>Bacteria</taxon>
        <taxon>Pseudomonadati</taxon>
        <taxon>Pseudomonadota</taxon>
        <taxon>Gammaproteobacteria</taxon>
        <taxon>Methylococcales</taxon>
        <taxon>Methylococcaceae</taxon>
        <taxon>Methylomonas</taxon>
    </lineage>
</organism>
<dbReference type="RefSeq" id="WP_066981784.1">
    <property type="nucleotide sequence ID" value="NZ_LUUI01000098.1"/>
</dbReference>
<dbReference type="InterPro" id="IPR002173">
    <property type="entry name" value="Carboh/pur_kinase_PfkB_CS"/>
</dbReference>
<evidence type="ECO:0000259" key="6">
    <source>
        <dbReference type="Pfam" id="PF00294"/>
    </source>
</evidence>
<feature type="domain" description="Carbohydrate kinase PfkB" evidence="6">
    <location>
        <begin position="19"/>
        <end position="279"/>
    </location>
</feature>
<comment type="similarity">
    <text evidence="1">Belongs to the carbohydrate kinase PfkB family.</text>
</comment>
<evidence type="ECO:0000256" key="5">
    <source>
        <dbReference type="ARBA" id="ARBA00022840"/>
    </source>
</evidence>
<dbReference type="PROSITE" id="PS00583">
    <property type="entry name" value="PFKB_KINASES_1"/>
    <property type="match status" value="1"/>
</dbReference>
<keyword evidence="8" id="KW-1185">Reference proteome</keyword>
<dbReference type="PANTHER" id="PTHR43085">
    <property type="entry name" value="HEXOKINASE FAMILY MEMBER"/>
    <property type="match status" value="1"/>
</dbReference>